<name>A0A6J4KSX6_9HYPH</name>
<gene>
    <name evidence="2" type="ORF">AVDCRST_MAG90-632</name>
</gene>
<dbReference type="EMBL" id="CADCUC010000121">
    <property type="protein sequence ID" value="CAA9314032.1"/>
    <property type="molecule type" value="Genomic_DNA"/>
</dbReference>
<proteinExistence type="predicted"/>
<organism evidence="2">
    <name type="scientific">uncultured Microvirga sp</name>
    <dbReference type="NCBI Taxonomy" id="412392"/>
    <lineage>
        <taxon>Bacteria</taxon>
        <taxon>Pseudomonadati</taxon>
        <taxon>Pseudomonadota</taxon>
        <taxon>Alphaproteobacteria</taxon>
        <taxon>Hyphomicrobiales</taxon>
        <taxon>Methylobacteriaceae</taxon>
        <taxon>Microvirga</taxon>
        <taxon>environmental samples</taxon>
    </lineage>
</organism>
<feature type="region of interest" description="Disordered" evidence="1">
    <location>
        <begin position="1"/>
        <end position="95"/>
    </location>
</feature>
<sequence length="168" mass="19430">RRARDGARHQGAHRYARHGGDLARCRRGRAGAGVGEAHRRAARHHRQAPRAAGRIRGDEHHRRRRGPLLHPGRRHRRLRRHALQRRRRAARERRAGGLRLHHSWRALGRGHLADRLVQAEGTRHDGLDPADRRREGRPQHPGDHHRAAHRRGDRAHGDGNERVEPVRL</sequence>
<feature type="non-terminal residue" evidence="2">
    <location>
        <position position="1"/>
    </location>
</feature>
<dbReference type="GO" id="GO:0016301">
    <property type="term" value="F:kinase activity"/>
    <property type="evidence" value="ECO:0007669"/>
    <property type="project" value="UniProtKB-KW"/>
</dbReference>
<feature type="compositionally biased region" description="Basic residues" evidence="1">
    <location>
        <begin position="61"/>
        <end position="91"/>
    </location>
</feature>
<feature type="compositionally biased region" description="Basic and acidic residues" evidence="1">
    <location>
        <begin position="121"/>
        <end position="145"/>
    </location>
</feature>
<keyword evidence="2" id="KW-0808">Transferase</keyword>
<reference evidence="2" key="1">
    <citation type="submission" date="2020-02" db="EMBL/GenBank/DDBJ databases">
        <authorList>
            <person name="Meier V. D."/>
        </authorList>
    </citation>
    <scope>NUCLEOTIDE SEQUENCE</scope>
    <source>
        <strain evidence="2">AVDCRST_MAG90</strain>
    </source>
</reference>
<dbReference type="GO" id="GO:0004749">
    <property type="term" value="F:ribose phosphate diphosphokinase activity"/>
    <property type="evidence" value="ECO:0007669"/>
    <property type="project" value="UniProtKB-EC"/>
</dbReference>
<protein>
    <submittedName>
        <fullName evidence="2">Ribose-phosphate pyrophosphokinase</fullName>
        <ecNumber evidence="2">2.7.6.1</ecNumber>
    </submittedName>
</protein>
<dbReference type="EC" id="2.7.6.1" evidence="2"/>
<evidence type="ECO:0000256" key="1">
    <source>
        <dbReference type="SAM" id="MobiDB-lite"/>
    </source>
</evidence>
<evidence type="ECO:0000313" key="2">
    <source>
        <dbReference type="EMBL" id="CAA9314032.1"/>
    </source>
</evidence>
<feature type="compositionally biased region" description="Basic and acidic residues" evidence="1">
    <location>
        <begin position="154"/>
        <end position="168"/>
    </location>
</feature>
<keyword evidence="2" id="KW-0418">Kinase</keyword>
<dbReference type="AlphaFoldDB" id="A0A6J4KSX6"/>
<feature type="non-terminal residue" evidence="2">
    <location>
        <position position="168"/>
    </location>
</feature>
<accession>A0A6J4KSX6</accession>
<feature type="region of interest" description="Disordered" evidence="1">
    <location>
        <begin position="115"/>
        <end position="168"/>
    </location>
</feature>